<keyword evidence="2" id="KW-1185">Reference proteome</keyword>
<protein>
    <recommendedName>
        <fullName evidence="3">6-bladed beta-propeller</fullName>
    </recommendedName>
</protein>
<proteinExistence type="predicted"/>
<dbReference type="Gene3D" id="2.120.10.30">
    <property type="entry name" value="TolB, C-terminal domain"/>
    <property type="match status" value="1"/>
</dbReference>
<gene>
    <name evidence="1" type="ORF">GGQ57_000905</name>
</gene>
<comment type="caution">
    <text evidence="1">The sequence shown here is derived from an EMBL/GenBank/DDBJ whole genome shotgun (WGS) entry which is preliminary data.</text>
</comment>
<sequence>MKRVDVILAIFLIIATGCGGNKKSNSSNNNTSTVATQDTFITVDVSKKYPLKELILQDIMDVEYIPLESTDEFLCQGVVQAIGKEIILVKNVINDGDIFIFDRNGKGLRKFNRKGQGSEEYIFNLSVFLDEDKGEIYVDEVIRNVLVYDLYGNFLRNIHRDKVKWINASNYNSDFLIARESPSAQKGKDTDNQLFVLISKQNGNVVKDFRIYFEKKIEWGITNHAGNTGAAPRPYPIIPYHDGWLLMEPSSDTIFRISQDYSLSPFMARTPSIQSMKPAVFLLPCIFTDRYHFMETITMEANFLRNEGFPKTQLVYDKKENTLFEYIMLNKDFPEKGLVNFTMQETTNSEIAFWQKMEPHELIEAYAKGQLKGKLKDIAAELQEDSNPVIMLVKYRKVTL</sequence>
<organism evidence="1 2">
    <name type="scientific">Parabacteroides faecis</name>
    <dbReference type="NCBI Taxonomy" id="1217282"/>
    <lineage>
        <taxon>Bacteria</taxon>
        <taxon>Pseudomonadati</taxon>
        <taxon>Bacteroidota</taxon>
        <taxon>Bacteroidia</taxon>
        <taxon>Bacteroidales</taxon>
        <taxon>Tannerellaceae</taxon>
        <taxon>Parabacteroides</taxon>
    </lineage>
</organism>
<evidence type="ECO:0000313" key="1">
    <source>
        <dbReference type="EMBL" id="MBB4621011.1"/>
    </source>
</evidence>
<dbReference type="InterPro" id="IPR011042">
    <property type="entry name" value="6-blade_b-propeller_TolB-like"/>
</dbReference>
<reference evidence="1 2" key="1">
    <citation type="submission" date="2020-08" db="EMBL/GenBank/DDBJ databases">
        <title>Genomic Encyclopedia of Type Strains, Phase IV (KMG-IV): sequencing the most valuable type-strain genomes for metagenomic binning, comparative biology and taxonomic classification.</title>
        <authorList>
            <person name="Goeker M."/>
        </authorList>
    </citation>
    <scope>NUCLEOTIDE SEQUENCE [LARGE SCALE GENOMIC DNA]</scope>
    <source>
        <strain evidence="1 2">DSM 102983</strain>
    </source>
</reference>
<accession>A0ABR6KHW3</accession>
<dbReference type="PROSITE" id="PS51257">
    <property type="entry name" value="PROKAR_LIPOPROTEIN"/>
    <property type="match status" value="1"/>
</dbReference>
<dbReference type="RefSeq" id="WP_183669182.1">
    <property type="nucleotide sequence ID" value="NZ_BMPB01000003.1"/>
</dbReference>
<dbReference type="EMBL" id="JACHOC010000002">
    <property type="protein sequence ID" value="MBB4621011.1"/>
    <property type="molecule type" value="Genomic_DNA"/>
</dbReference>
<evidence type="ECO:0000313" key="2">
    <source>
        <dbReference type="Proteomes" id="UP000533637"/>
    </source>
</evidence>
<evidence type="ECO:0008006" key="3">
    <source>
        <dbReference type="Google" id="ProtNLM"/>
    </source>
</evidence>
<name>A0ABR6KHW3_9BACT</name>
<dbReference type="Proteomes" id="UP000533637">
    <property type="component" value="Unassembled WGS sequence"/>
</dbReference>
<dbReference type="Pfam" id="PF17170">
    <property type="entry name" value="DUF5128"/>
    <property type="match status" value="1"/>
</dbReference>